<dbReference type="AlphaFoldDB" id="A0AB33TCJ7"/>
<protein>
    <submittedName>
        <fullName evidence="1">Uncharacterized protein</fullName>
    </submittedName>
</protein>
<dbReference type="RefSeq" id="WP_074303556.1">
    <property type="nucleotide sequence ID" value="NZ_CP014958.1"/>
</dbReference>
<comment type="caution">
    <text evidence="1">The sequence shown here is derived from an EMBL/GenBank/DDBJ whole genome shotgun (WGS) entry which is preliminary data.</text>
</comment>
<evidence type="ECO:0000313" key="2">
    <source>
        <dbReference type="Proteomes" id="UP000038487"/>
    </source>
</evidence>
<gene>
    <name evidence="1" type="ORF">ERS075527_05093</name>
</gene>
<sequence>MARVILTAKARMRANKRRVTSALRNAGMPLLVDNRDGIWRLYFIGTDDTGVELELILVPHATQDWTWVCIHAMPTKYRKGGAQ</sequence>
<dbReference type="EMBL" id="CSUW01000016">
    <property type="protein sequence ID" value="CPT66974.1"/>
    <property type="molecule type" value="Genomic_DNA"/>
</dbReference>
<reference evidence="1 2" key="1">
    <citation type="submission" date="2015-03" db="EMBL/GenBank/DDBJ databases">
        <authorList>
            <consortium name="Pathogen Informatics"/>
            <person name="Murphy D."/>
        </authorList>
    </citation>
    <scope>NUCLEOTIDE SEQUENCE [LARGE SCALE GENOMIC DNA]</scope>
    <source>
        <strain evidence="1 2">PAP036</strain>
    </source>
</reference>
<evidence type="ECO:0000313" key="1">
    <source>
        <dbReference type="EMBL" id="CPT66974.1"/>
    </source>
</evidence>
<name>A0AB33TCJ7_9MYCO</name>
<organism evidence="1 2">
    <name type="scientific">Mycobacteroides abscessus</name>
    <dbReference type="NCBI Taxonomy" id="36809"/>
    <lineage>
        <taxon>Bacteria</taxon>
        <taxon>Bacillati</taxon>
        <taxon>Actinomycetota</taxon>
        <taxon>Actinomycetes</taxon>
        <taxon>Mycobacteriales</taxon>
        <taxon>Mycobacteriaceae</taxon>
        <taxon>Mycobacteroides</taxon>
    </lineage>
</organism>
<accession>A0AB33TCJ7</accession>
<proteinExistence type="predicted"/>
<dbReference type="Proteomes" id="UP000038487">
    <property type="component" value="Unassembled WGS sequence"/>
</dbReference>